<sequence>MMFIRRFTDKKLSTYIRTSHCITRRQGADGYIHASLDIQTVKIRKRNMTDKQLNTKLVNAGRSRKYTLGSVNSVIQRASSLVFDTVEAKKHATRNRANGELFYGRRGTLTHFSLQEAMCELEGGAGCALFPCGAAAVANTILAFVEQGDHILMTNTAYEPSQDFCSKILGKLGVTTSWFDPLIGADITQHIQPNTKVVFLESPGSITMEVHDIPSIVSAVRRVAPEAVIMIDNTWAAGVLFKALEFDIDISIQAGTKYLIGHSDAMVGTAVANARCWEQLRENAYLMGQMLDADTAYMTSRGLRTLGVRLRQHQESSLKIAAWLANHPQVARVNHPALPGSKGHAFWKRDFTGSSGLFSFVLNKKLTEAELSAYLDNFSLFSMAYSWGGYESLIIANQPEQIAAIRPAGGVDFTGTLVRVHIGLESVDDLIADLAAGFARIV</sequence>
<keyword evidence="5" id="KW-0963">Cytoplasm</keyword>
<dbReference type="EMBL" id="CM001062">
    <property type="protein sequence ID" value="EFZ07729.1"/>
    <property type="molecule type" value="Genomic_DNA"/>
</dbReference>
<comment type="catalytic activity">
    <reaction evidence="11">
        <text>L,L-cystathionine + H2O = L-homocysteine + pyruvate + NH4(+)</text>
        <dbReference type="Rhea" id="RHEA:13965"/>
        <dbReference type="ChEBI" id="CHEBI:15361"/>
        <dbReference type="ChEBI" id="CHEBI:15377"/>
        <dbReference type="ChEBI" id="CHEBI:28938"/>
        <dbReference type="ChEBI" id="CHEBI:58161"/>
        <dbReference type="ChEBI" id="CHEBI:58199"/>
    </reaction>
</comment>
<evidence type="ECO:0000256" key="14">
    <source>
        <dbReference type="RuleBase" id="RU362118"/>
    </source>
</evidence>
<dbReference type="GO" id="GO:0047804">
    <property type="term" value="F:cysteine-S-conjugate beta-lyase activity"/>
    <property type="evidence" value="ECO:0007669"/>
    <property type="project" value="UniProtKB-EC"/>
</dbReference>
<dbReference type="NCBIfam" id="NF005990">
    <property type="entry name" value="PRK08114.1"/>
    <property type="match status" value="1"/>
</dbReference>
<dbReference type="Proteomes" id="UP000003971">
    <property type="component" value="Chromosome"/>
</dbReference>
<dbReference type="InterPro" id="IPR054542">
    <property type="entry name" value="Cys_met_metab_PP"/>
</dbReference>
<dbReference type="PANTHER" id="PTHR43500:SF1">
    <property type="entry name" value="CYSTATHIONINE BETA-LYASE-RELATED"/>
    <property type="match status" value="1"/>
</dbReference>
<comment type="cofactor">
    <cofactor evidence="1 14">
        <name>pyridoxal 5'-phosphate</name>
        <dbReference type="ChEBI" id="CHEBI:597326"/>
    </cofactor>
</comment>
<dbReference type="Gene3D" id="3.90.1150.10">
    <property type="entry name" value="Aspartate Aminotransferase, domain 1"/>
    <property type="match status" value="1"/>
</dbReference>
<dbReference type="FunFam" id="3.40.640.10:FF:000062">
    <property type="entry name" value="Cystathionine beta-lyase"/>
    <property type="match status" value="1"/>
</dbReference>
<evidence type="ECO:0000256" key="12">
    <source>
        <dbReference type="ARBA" id="ARBA00047625"/>
    </source>
</evidence>
<comment type="similarity">
    <text evidence="3 14">Belongs to the trans-sulfuration enzymes family.</text>
</comment>
<dbReference type="InterPro" id="IPR015421">
    <property type="entry name" value="PyrdxlP-dep_Trfase_major"/>
</dbReference>
<dbReference type="InterPro" id="IPR015424">
    <property type="entry name" value="PyrdxlP-dep_Trfase"/>
</dbReference>
<accession>A0AAJ8WNE1</accession>
<dbReference type="NCBIfam" id="TIGR01324">
    <property type="entry name" value="cysta_beta_ly_B"/>
    <property type="match status" value="1"/>
</dbReference>
<dbReference type="PROSITE" id="PS00868">
    <property type="entry name" value="CYS_MET_METAB_PP"/>
    <property type="match status" value="1"/>
</dbReference>
<evidence type="ECO:0000256" key="7">
    <source>
        <dbReference type="ARBA" id="ARBA00022898"/>
    </source>
</evidence>
<dbReference type="GO" id="GO:0019450">
    <property type="term" value="P:L-cysteine catabolic process to pyruvate"/>
    <property type="evidence" value="ECO:0007669"/>
    <property type="project" value="TreeGrafter"/>
</dbReference>
<dbReference type="GO" id="GO:0030170">
    <property type="term" value="F:pyridoxal phosphate binding"/>
    <property type="evidence" value="ECO:0007669"/>
    <property type="project" value="InterPro"/>
</dbReference>
<evidence type="ECO:0000313" key="15">
    <source>
        <dbReference type="EMBL" id="EFZ07729.1"/>
    </source>
</evidence>
<evidence type="ECO:0000256" key="13">
    <source>
        <dbReference type="PIRSR" id="PIRSR001434-2"/>
    </source>
</evidence>
<dbReference type="EC" id="4.4.1.13" evidence="4"/>
<dbReference type="Gene3D" id="3.40.640.10">
    <property type="entry name" value="Type I PLP-dependent aspartate aminotransferase-like (Major domain)"/>
    <property type="match status" value="1"/>
</dbReference>
<dbReference type="AlphaFoldDB" id="A0AAJ8WNE1"/>
<evidence type="ECO:0000256" key="9">
    <source>
        <dbReference type="ARBA" id="ARBA00023239"/>
    </source>
</evidence>
<dbReference type="GO" id="GO:0005737">
    <property type="term" value="C:cytoplasm"/>
    <property type="evidence" value="ECO:0007669"/>
    <property type="project" value="UniProtKB-SubCell"/>
</dbReference>
<evidence type="ECO:0000256" key="10">
    <source>
        <dbReference type="ARBA" id="ARBA00046315"/>
    </source>
</evidence>
<reference evidence="15 16" key="1">
    <citation type="journal article" date="2011" name="J. Bacteriol.">
        <title>Genome sequences of Salmonella enterica serovar typhimurium, Choleraesuis, Dublin, and Gallinarum strains of well- defined virulence in food-producing animals.</title>
        <authorList>
            <person name="Richardson E.J."/>
            <person name="Limaye B."/>
            <person name="Inamdar H."/>
            <person name="Datta A."/>
            <person name="Manjari K.S."/>
            <person name="Pullinger G.D."/>
            <person name="Thomson N.R."/>
            <person name="Joshi R.R."/>
            <person name="Watson M."/>
            <person name="Stevens M.P."/>
        </authorList>
    </citation>
    <scope>NUCLEOTIDE SEQUENCE [LARGE SCALE GENOMIC DNA]</scope>
    <source>
        <strain evidence="15">A50</strain>
    </source>
</reference>
<comment type="subcellular location">
    <subcellularLocation>
        <location evidence="2">Cytoplasm</location>
    </subcellularLocation>
</comment>
<evidence type="ECO:0000256" key="2">
    <source>
        <dbReference type="ARBA" id="ARBA00004496"/>
    </source>
</evidence>
<evidence type="ECO:0000256" key="5">
    <source>
        <dbReference type="ARBA" id="ARBA00022490"/>
    </source>
</evidence>
<dbReference type="SUPFAM" id="SSF53383">
    <property type="entry name" value="PLP-dependent transferases"/>
    <property type="match status" value="1"/>
</dbReference>
<name>A0AAJ8WNE1_SALET</name>
<keyword evidence="9" id="KW-0456">Lyase</keyword>
<dbReference type="InterPro" id="IPR006233">
    <property type="entry name" value="Cys_b_lyase_bac"/>
</dbReference>
<organism evidence="15 16">
    <name type="scientific">Salmonella enterica subsp. enterica serovar Choleraesuis str. SCSA50</name>
    <dbReference type="NCBI Taxonomy" id="904139"/>
    <lineage>
        <taxon>Bacteria</taxon>
        <taxon>Pseudomonadati</taxon>
        <taxon>Pseudomonadota</taxon>
        <taxon>Gammaproteobacteria</taxon>
        <taxon>Enterobacterales</taxon>
        <taxon>Enterobacteriaceae</taxon>
        <taxon>Salmonella</taxon>
    </lineage>
</organism>
<dbReference type="FunFam" id="3.90.1150.10:FF:000058">
    <property type="entry name" value="Cystathionine beta-lyase"/>
    <property type="match status" value="1"/>
</dbReference>
<dbReference type="InterPro" id="IPR000277">
    <property type="entry name" value="Cys/Met-Metab_PyrdxlP-dep_enz"/>
</dbReference>
<evidence type="ECO:0000256" key="6">
    <source>
        <dbReference type="ARBA" id="ARBA00022605"/>
    </source>
</evidence>
<dbReference type="PANTHER" id="PTHR43500">
    <property type="entry name" value="CYSTATHIONINE BETA-LYASE-RELATED"/>
    <property type="match status" value="1"/>
</dbReference>
<protein>
    <recommendedName>
        <fullName evidence="4">cysteine-S-conjugate beta-lyase</fullName>
        <ecNumber evidence="4">4.4.1.13</ecNumber>
    </recommendedName>
</protein>
<evidence type="ECO:0000256" key="4">
    <source>
        <dbReference type="ARBA" id="ARBA00012224"/>
    </source>
</evidence>
<evidence type="ECO:0000256" key="3">
    <source>
        <dbReference type="ARBA" id="ARBA00009077"/>
    </source>
</evidence>
<dbReference type="GO" id="GO:0009086">
    <property type="term" value="P:methionine biosynthetic process"/>
    <property type="evidence" value="ECO:0007669"/>
    <property type="project" value="UniProtKB-KW"/>
</dbReference>
<dbReference type="GO" id="GO:0019346">
    <property type="term" value="P:transsulfuration"/>
    <property type="evidence" value="ECO:0007669"/>
    <property type="project" value="InterPro"/>
</dbReference>
<dbReference type="Pfam" id="PF01053">
    <property type="entry name" value="Cys_Met_Meta_PP"/>
    <property type="match status" value="1"/>
</dbReference>
<evidence type="ECO:0000256" key="1">
    <source>
        <dbReference type="ARBA" id="ARBA00001933"/>
    </source>
</evidence>
<comment type="pathway">
    <text evidence="10">Amino-acid biosynthesis; L-methionine biosynthesis via de novo pathway; L-homocysteine from L-cystathionine: step 1/1.</text>
</comment>
<keyword evidence="8" id="KW-0486">Methionine biosynthesis</keyword>
<comment type="catalytic activity">
    <reaction evidence="12">
        <text>an S-substituted L-cysteine + H2O = a thiol + pyruvate + NH4(+)</text>
        <dbReference type="Rhea" id="RHEA:18121"/>
        <dbReference type="ChEBI" id="CHEBI:15361"/>
        <dbReference type="ChEBI" id="CHEBI:15377"/>
        <dbReference type="ChEBI" id="CHEBI:28938"/>
        <dbReference type="ChEBI" id="CHEBI:29256"/>
        <dbReference type="ChEBI" id="CHEBI:58717"/>
        <dbReference type="EC" id="4.4.1.13"/>
    </reaction>
</comment>
<feature type="modified residue" description="N6-(pyridoxal phosphate)lysine" evidence="13">
    <location>
        <position position="257"/>
    </location>
</feature>
<evidence type="ECO:0000313" key="16">
    <source>
        <dbReference type="Proteomes" id="UP000003971"/>
    </source>
</evidence>
<dbReference type="InterPro" id="IPR015422">
    <property type="entry name" value="PyrdxlP-dep_Trfase_small"/>
</dbReference>
<dbReference type="CDD" id="cd00614">
    <property type="entry name" value="CGS_like"/>
    <property type="match status" value="1"/>
</dbReference>
<dbReference type="PIRSF" id="PIRSF001434">
    <property type="entry name" value="CGS"/>
    <property type="match status" value="1"/>
</dbReference>
<evidence type="ECO:0000256" key="8">
    <source>
        <dbReference type="ARBA" id="ARBA00023167"/>
    </source>
</evidence>
<proteinExistence type="inferred from homology"/>
<keyword evidence="6" id="KW-0028">Amino-acid biosynthesis</keyword>
<keyword evidence="7 13" id="KW-0663">Pyridoxal phosphate</keyword>
<evidence type="ECO:0000256" key="11">
    <source>
        <dbReference type="ARBA" id="ARBA00047517"/>
    </source>
</evidence>
<gene>
    <name evidence="15" type="primary">metC</name>
    <name evidence="15" type="ORF">SCA50_3303</name>
</gene>